<name>A0A3M3RF98_PSECA</name>
<dbReference type="PANTHER" id="PTHR11748">
    <property type="entry name" value="D-LACTATE DEHYDROGENASE"/>
    <property type="match status" value="1"/>
</dbReference>
<dbReference type="Proteomes" id="UP000270524">
    <property type="component" value="Unassembled WGS sequence"/>
</dbReference>
<reference evidence="1 2" key="1">
    <citation type="submission" date="2018-08" db="EMBL/GenBank/DDBJ databases">
        <title>Recombination of ecologically and evolutionarily significant loci maintains genetic cohesion in the Pseudomonas syringae species complex.</title>
        <authorList>
            <person name="Dillon M."/>
            <person name="Thakur S."/>
            <person name="Almeida R.N.D."/>
            <person name="Weir B.S."/>
            <person name="Guttman D.S."/>
        </authorList>
    </citation>
    <scope>NUCLEOTIDE SEQUENCE [LARGE SCALE GENOMIC DNA]</scope>
    <source>
        <strain evidence="1 2">ICMP 15203</strain>
    </source>
</reference>
<dbReference type="PANTHER" id="PTHR11748:SF119">
    <property type="entry name" value="D-2-HYDROXYGLUTARATE DEHYDROGENASE"/>
    <property type="match status" value="1"/>
</dbReference>
<dbReference type="GO" id="GO:1903457">
    <property type="term" value="P:lactate catabolic process"/>
    <property type="evidence" value="ECO:0007669"/>
    <property type="project" value="TreeGrafter"/>
</dbReference>
<sequence>MINTDASGQGSCTYGKTRDHVLELSTALLGGEFLHSSPLRKGSLKQGTERKDRIGEVCRCAVDIANNQADLIKRIFPKLTRSLTGYDLAHLREQDDRFNLNSVLCGSEGSLGFIVEAKLNVLPIPKYSVLVNVRYAGFMDALRDAKALMELKPLSIETVHSKVLMLAIKHIVWHGVADTSPKIQANLL</sequence>
<dbReference type="GO" id="GO:0004458">
    <property type="term" value="F:D-lactate dehydrogenase (cytochrome) activity"/>
    <property type="evidence" value="ECO:0007669"/>
    <property type="project" value="TreeGrafter"/>
</dbReference>
<dbReference type="AlphaFoldDB" id="A0A3M3RF98"/>
<dbReference type="EMBL" id="RBPJ01000166">
    <property type="protein sequence ID" value="RMN95047.1"/>
    <property type="molecule type" value="Genomic_DNA"/>
</dbReference>
<dbReference type="GO" id="GO:0008720">
    <property type="term" value="F:D-lactate dehydrogenase (NAD+) activity"/>
    <property type="evidence" value="ECO:0007669"/>
    <property type="project" value="TreeGrafter"/>
</dbReference>
<dbReference type="InterPro" id="IPR036318">
    <property type="entry name" value="FAD-bd_PCMH-like_sf"/>
</dbReference>
<dbReference type="SUPFAM" id="SSF56176">
    <property type="entry name" value="FAD-binding/transporter-associated domain-like"/>
    <property type="match status" value="1"/>
</dbReference>
<dbReference type="InterPro" id="IPR016169">
    <property type="entry name" value="FAD-bd_PCMH_sub2"/>
</dbReference>
<evidence type="ECO:0000313" key="1">
    <source>
        <dbReference type="EMBL" id="RMN95047.1"/>
    </source>
</evidence>
<proteinExistence type="predicted"/>
<gene>
    <name evidence="1" type="ORF">ALQ51_03972</name>
</gene>
<evidence type="ECO:0000313" key="2">
    <source>
        <dbReference type="Proteomes" id="UP000270524"/>
    </source>
</evidence>
<organism evidence="1 2">
    <name type="scientific">Pseudomonas cannabina</name>
    <dbReference type="NCBI Taxonomy" id="86840"/>
    <lineage>
        <taxon>Bacteria</taxon>
        <taxon>Pseudomonadati</taxon>
        <taxon>Pseudomonadota</taxon>
        <taxon>Gammaproteobacteria</taxon>
        <taxon>Pseudomonadales</taxon>
        <taxon>Pseudomonadaceae</taxon>
        <taxon>Pseudomonas</taxon>
    </lineage>
</organism>
<comment type="caution">
    <text evidence="1">The sequence shown here is derived from an EMBL/GenBank/DDBJ whole genome shotgun (WGS) entry which is preliminary data.</text>
</comment>
<dbReference type="GO" id="GO:0050660">
    <property type="term" value="F:flavin adenine dinucleotide binding"/>
    <property type="evidence" value="ECO:0007669"/>
    <property type="project" value="InterPro"/>
</dbReference>
<dbReference type="Gene3D" id="3.30.465.10">
    <property type="match status" value="1"/>
</dbReference>
<accession>A0A3M3RF98</accession>
<protein>
    <submittedName>
        <fullName evidence="1">FAD-linked oxidase</fullName>
    </submittedName>
</protein>